<protein>
    <recommendedName>
        <fullName evidence="1">PARP catalytic domain-containing protein</fullName>
    </recommendedName>
</protein>
<accession>A0A146K2C8</accession>
<dbReference type="EMBL" id="GDID01006907">
    <property type="protein sequence ID" value="JAP89699.1"/>
    <property type="molecule type" value="Transcribed_RNA"/>
</dbReference>
<dbReference type="AlphaFoldDB" id="A0A146K2C8"/>
<gene>
    <name evidence="2" type="ORF">TPC1_30806</name>
</gene>
<reference evidence="2" key="1">
    <citation type="submission" date="2015-07" db="EMBL/GenBank/DDBJ databases">
        <title>Adaptation to a free-living lifestyle via gene acquisitions in the diplomonad Trepomonas sp. PC1.</title>
        <authorList>
            <person name="Xu F."/>
            <person name="Jerlstrom-Hultqvist J."/>
            <person name="Kolisko M."/>
            <person name="Simpson A.G.B."/>
            <person name="Roger A.J."/>
            <person name="Svard S.G."/>
            <person name="Andersson J.O."/>
        </authorList>
    </citation>
    <scope>NUCLEOTIDE SEQUENCE</scope>
    <source>
        <strain evidence="2">PC1</strain>
    </source>
</reference>
<feature type="domain" description="PARP catalytic" evidence="1">
    <location>
        <begin position="1"/>
        <end position="40"/>
    </location>
</feature>
<dbReference type="PROSITE" id="PS51059">
    <property type="entry name" value="PARP_CATALYTIC"/>
    <property type="match status" value="1"/>
</dbReference>
<organism evidence="2">
    <name type="scientific">Trepomonas sp. PC1</name>
    <dbReference type="NCBI Taxonomy" id="1076344"/>
    <lineage>
        <taxon>Eukaryota</taxon>
        <taxon>Metamonada</taxon>
        <taxon>Diplomonadida</taxon>
        <taxon>Hexamitidae</taxon>
        <taxon>Hexamitinae</taxon>
        <taxon>Trepomonas</taxon>
    </lineage>
</organism>
<sequence length="477" mass="56909">LLKQSSVSEILYSGYRNYIKDQFRCENVLKTLQKYKYAAQQVFGAQIQINNEFLLKCQEFMAEQKENSLQKALESKLDQQIMLCCPGFPAETLAERTERFELLVETQRDLLEKFDLYSKNPFIVHQKMVQTEISDLVQFIITKKWKMIGFENKKEFEAFKEQQRGYFTQENFNDQELKMFDMEINDLNDLNRLQKFDFVAKINQLLNDRLIDCFQGVNWRDFQTYLFLQHPHMISRSENSFSGSSKLHVLEFLCKVSLLQKNCIINKFDSQILLSVQNFHLLTERIYKITTLKPTDLLQQIFDLPKFSNFTIEQTLVKVFKVFQFQKRISEIEYIYFDVNTLQINFSHLVKHFNVHVDNVQQILNQLATLNFQLQRFFSSKECLKFYVRKIVNWFYEDERLSFLQLDFLKSNILYQNYLSTKQLTNSKTNYLKFKVENENVQLEPWVAGFGAIEQKMQGLNAEEVLIKCRELHGIDK</sequence>
<dbReference type="GO" id="GO:0003950">
    <property type="term" value="F:NAD+ poly-ADP-ribosyltransferase activity"/>
    <property type="evidence" value="ECO:0007669"/>
    <property type="project" value="InterPro"/>
</dbReference>
<evidence type="ECO:0000313" key="2">
    <source>
        <dbReference type="EMBL" id="JAP89699.1"/>
    </source>
</evidence>
<feature type="non-terminal residue" evidence="2">
    <location>
        <position position="1"/>
    </location>
</feature>
<name>A0A146K2C8_9EUKA</name>
<evidence type="ECO:0000259" key="1">
    <source>
        <dbReference type="PROSITE" id="PS51059"/>
    </source>
</evidence>
<dbReference type="InterPro" id="IPR012317">
    <property type="entry name" value="Poly(ADP-ribose)pol_cat_dom"/>
</dbReference>
<proteinExistence type="predicted"/>